<proteinExistence type="predicted"/>
<dbReference type="GO" id="GO:0006355">
    <property type="term" value="P:regulation of DNA-templated transcription"/>
    <property type="evidence" value="ECO:0007669"/>
    <property type="project" value="InterPro"/>
</dbReference>
<dbReference type="Pfam" id="PF09957">
    <property type="entry name" value="VapB_antitoxin"/>
    <property type="match status" value="1"/>
</dbReference>
<dbReference type="EMBL" id="OX365700">
    <property type="protein sequence ID" value="CAI4032109.1"/>
    <property type="molecule type" value="Genomic_DNA"/>
</dbReference>
<name>A0AA86MZW3_9BACT</name>
<reference evidence="1" key="1">
    <citation type="submission" date="2022-10" db="EMBL/GenBank/DDBJ databases">
        <authorList>
            <person name="Koch H."/>
        </authorList>
    </citation>
    <scope>NUCLEOTIDE SEQUENCE</scope>
    <source>
        <strain evidence="1">DNF</strain>
    </source>
</reference>
<protein>
    <recommendedName>
        <fullName evidence="3">DUF2191 domain-containing protein</fullName>
    </recommendedName>
</protein>
<dbReference type="Proteomes" id="UP001179121">
    <property type="component" value="Chromosome"/>
</dbReference>
<sequence length="85" mass="9895">MVSHMKTTIQIPDSLFEEARKVARRERTTLKALVEQGLRRIVSEHKRHHEFRLRKATFKGHGLHPHLAGASWEQIRELSYEGRGG</sequence>
<evidence type="ECO:0000313" key="1">
    <source>
        <dbReference type="EMBL" id="CAI4032109.1"/>
    </source>
</evidence>
<evidence type="ECO:0008006" key="3">
    <source>
        <dbReference type="Google" id="ProtNLM"/>
    </source>
</evidence>
<gene>
    <name evidence="1" type="ORF">DNFV4_02534</name>
</gene>
<organism evidence="1 2">
    <name type="scientific">Nitrospira tepida</name>
    <dbReference type="NCBI Taxonomy" id="2973512"/>
    <lineage>
        <taxon>Bacteria</taxon>
        <taxon>Pseudomonadati</taxon>
        <taxon>Nitrospirota</taxon>
        <taxon>Nitrospiria</taxon>
        <taxon>Nitrospirales</taxon>
        <taxon>Nitrospiraceae</taxon>
        <taxon>Nitrospira</taxon>
    </lineage>
</organism>
<evidence type="ECO:0000313" key="2">
    <source>
        <dbReference type="Proteomes" id="UP001179121"/>
    </source>
</evidence>
<dbReference type="AlphaFoldDB" id="A0AA86MZW3"/>
<accession>A0AA86MZW3</accession>
<keyword evidence="2" id="KW-1185">Reference proteome</keyword>
<dbReference type="KEGG" id="nti:DNFV4_02534"/>
<dbReference type="SUPFAM" id="SSF47598">
    <property type="entry name" value="Ribbon-helix-helix"/>
    <property type="match status" value="1"/>
</dbReference>
<dbReference type="InterPro" id="IPR019239">
    <property type="entry name" value="VapB_antitoxin"/>
</dbReference>
<dbReference type="InterPro" id="IPR010985">
    <property type="entry name" value="Ribbon_hlx_hlx"/>
</dbReference>